<keyword evidence="1" id="KW-1133">Transmembrane helix</keyword>
<gene>
    <name evidence="2" type="ORF">SAMN05216274_11844</name>
</gene>
<proteinExistence type="predicted"/>
<feature type="transmembrane region" description="Helical" evidence="1">
    <location>
        <begin position="6"/>
        <end position="33"/>
    </location>
</feature>
<keyword evidence="1" id="KW-0472">Membrane</keyword>
<dbReference type="RefSeq" id="WP_277871269.1">
    <property type="nucleotide sequence ID" value="NZ_BKAC01000025.1"/>
</dbReference>
<keyword evidence="3" id="KW-1185">Reference proteome</keyword>
<sequence>MMFLNVVWLVLPVIWLLLGYLLAALIIAIPVALMPLGKQIMVTQ</sequence>
<evidence type="ECO:0000313" key="2">
    <source>
        <dbReference type="EMBL" id="SFH86363.1"/>
    </source>
</evidence>
<comment type="caution">
    <text evidence="2">The sequence shown here is derived from an EMBL/GenBank/DDBJ whole genome shotgun (WGS) entry which is preliminary data.</text>
</comment>
<accession>A0ABY1EHD5</accession>
<name>A0ABY1EHD5_9MICO</name>
<dbReference type="EMBL" id="FOPW01000018">
    <property type="protein sequence ID" value="SFH86363.1"/>
    <property type="molecule type" value="Genomic_DNA"/>
</dbReference>
<evidence type="ECO:0000313" key="3">
    <source>
        <dbReference type="Proteomes" id="UP000199681"/>
    </source>
</evidence>
<dbReference type="Proteomes" id="UP000199681">
    <property type="component" value="Unassembled WGS sequence"/>
</dbReference>
<keyword evidence="1" id="KW-0812">Transmembrane</keyword>
<evidence type="ECO:0000256" key="1">
    <source>
        <dbReference type="SAM" id="Phobius"/>
    </source>
</evidence>
<reference evidence="2 3" key="1">
    <citation type="submission" date="2016-10" db="EMBL/GenBank/DDBJ databases">
        <authorList>
            <person name="Varghese N."/>
            <person name="Submissions S."/>
        </authorList>
    </citation>
    <scope>NUCLEOTIDE SEQUENCE [LARGE SCALE GENOMIC DNA]</scope>
    <source>
        <strain evidence="2 3">GMCC 1.11211</strain>
    </source>
</reference>
<evidence type="ECO:0008006" key="4">
    <source>
        <dbReference type="Google" id="ProtNLM"/>
    </source>
</evidence>
<organism evidence="2 3">
    <name type="scientific">Cryobacterium levicorallinum</name>
    <dbReference type="NCBI Taxonomy" id="995038"/>
    <lineage>
        <taxon>Bacteria</taxon>
        <taxon>Bacillati</taxon>
        <taxon>Actinomycetota</taxon>
        <taxon>Actinomycetes</taxon>
        <taxon>Micrococcales</taxon>
        <taxon>Microbacteriaceae</taxon>
        <taxon>Cryobacterium</taxon>
    </lineage>
</organism>
<protein>
    <recommendedName>
        <fullName evidence="4">Inner membrane component domain-containing protein</fullName>
    </recommendedName>
</protein>